<gene>
    <name evidence="3" type="ORF">H5P28_04435</name>
</gene>
<dbReference type="PANTHER" id="PTHR43649">
    <property type="entry name" value="ARABINOSE-BINDING PROTEIN-RELATED"/>
    <property type="match status" value="1"/>
</dbReference>
<protein>
    <submittedName>
        <fullName evidence="3">Extracellular solute-binding protein</fullName>
    </submittedName>
</protein>
<comment type="similarity">
    <text evidence="2">Belongs to the bacterial solute-binding protein 1 family.</text>
</comment>
<name>A0A842HAI8_9BACT</name>
<dbReference type="EMBL" id="JACHVB010000013">
    <property type="protein sequence ID" value="MBC2593503.1"/>
    <property type="molecule type" value="Genomic_DNA"/>
</dbReference>
<dbReference type="PANTHER" id="PTHR43649:SF12">
    <property type="entry name" value="DIACETYLCHITOBIOSE BINDING PROTEIN DASA"/>
    <property type="match status" value="1"/>
</dbReference>
<dbReference type="Pfam" id="PF13416">
    <property type="entry name" value="SBP_bac_8"/>
    <property type="match status" value="1"/>
</dbReference>
<comment type="subcellular location">
    <subcellularLocation>
        <location evidence="1">Periplasm</location>
    </subcellularLocation>
</comment>
<dbReference type="RefSeq" id="WP_185674504.1">
    <property type="nucleotide sequence ID" value="NZ_JACHVB010000013.1"/>
</dbReference>
<evidence type="ECO:0000256" key="1">
    <source>
        <dbReference type="ARBA" id="ARBA00004418"/>
    </source>
</evidence>
<evidence type="ECO:0000313" key="3">
    <source>
        <dbReference type="EMBL" id="MBC2593503.1"/>
    </source>
</evidence>
<dbReference type="Gene3D" id="3.40.190.10">
    <property type="entry name" value="Periplasmic binding protein-like II"/>
    <property type="match status" value="2"/>
</dbReference>
<comment type="caution">
    <text evidence="3">The sequence shown here is derived from an EMBL/GenBank/DDBJ whole genome shotgun (WGS) entry which is preliminary data.</text>
</comment>
<evidence type="ECO:0000313" key="4">
    <source>
        <dbReference type="Proteomes" id="UP000546464"/>
    </source>
</evidence>
<reference evidence="3 4" key="1">
    <citation type="submission" date="2020-07" db="EMBL/GenBank/DDBJ databases">
        <authorList>
            <person name="Feng X."/>
        </authorList>
    </citation>
    <scope>NUCLEOTIDE SEQUENCE [LARGE SCALE GENOMIC DNA]</scope>
    <source>
        <strain evidence="3 4">JCM31066</strain>
    </source>
</reference>
<keyword evidence="4" id="KW-1185">Reference proteome</keyword>
<dbReference type="InterPro" id="IPR006059">
    <property type="entry name" value="SBP"/>
</dbReference>
<evidence type="ECO:0000256" key="2">
    <source>
        <dbReference type="ARBA" id="ARBA00008520"/>
    </source>
</evidence>
<accession>A0A842HAI8</accession>
<sequence length="383" mass="41142">MSEPITLRGITWDHPRGYAPLLASAEAYGRDHPVRITWDKRSLKDFGDADLRELAAAYDLLVIDHPHAGVAAASGALMPFDEFIAADQLAAFAQDSLGPSFASYRFGGHTWALPVDAACQVAVTRPDLLPAEALPHTWEEVSALAKQLRANGQFVGMALCPTDAMCSFLTLCAQNGARFADDASALASPARIEHSLRQLRTLAGVCHPDCLSCNPIAVFEAMSKGAPIAYAPLLFGYTNYARPGYRPHRLRFAAIPGASRALLGGAGLAVSSHCQHPSVAAAYAAFVCGSEFQKSGYVTAGGQPASLAAWENPQADEIAGGFFTQTRTTIQQASVRPRAAYWPQFQEWLGECIHRFLTEAESPETTAAVILKAHHACALERHR</sequence>
<dbReference type="GO" id="GO:0042597">
    <property type="term" value="C:periplasmic space"/>
    <property type="evidence" value="ECO:0007669"/>
    <property type="project" value="UniProtKB-SubCell"/>
</dbReference>
<dbReference type="InterPro" id="IPR050490">
    <property type="entry name" value="Bact_solute-bd_prot1"/>
</dbReference>
<organism evidence="3 4">
    <name type="scientific">Ruficoccus amylovorans</name>
    <dbReference type="NCBI Taxonomy" id="1804625"/>
    <lineage>
        <taxon>Bacteria</taxon>
        <taxon>Pseudomonadati</taxon>
        <taxon>Verrucomicrobiota</taxon>
        <taxon>Opitutia</taxon>
        <taxon>Puniceicoccales</taxon>
        <taxon>Cerasicoccaceae</taxon>
        <taxon>Ruficoccus</taxon>
    </lineage>
</organism>
<dbReference type="SUPFAM" id="SSF53850">
    <property type="entry name" value="Periplasmic binding protein-like II"/>
    <property type="match status" value="1"/>
</dbReference>
<proteinExistence type="inferred from homology"/>
<dbReference type="AlphaFoldDB" id="A0A842HAI8"/>
<dbReference type="Proteomes" id="UP000546464">
    <property type="component" value="Unassembled WGS sequence"/>
</dbReference>